<dbReference type="GO" id="GO:0008270">
    <property type="term" value="F:zinc ion binding"/>
    <property type="evidence" value="ECO:0007669"/>
    <property type="project" value="UniProtKB-KW"/>
</dbReference>
<dbReference type="SMART" id="SM00717">
    <property type="entry name" value="SANT"/>
    <property type="match status" value="1"/>
</dbReference>
<evidence type="ECO:0000256" key="3">
    <source>
        <dbReference type="ARBA" id="ARBA00022833"/>
    </source>
</evidence>
<evidence type="ECO:0000313" key="10">
    <source>
        <dbReference type="EMBL" id="EPQ56118.1"/>
    </source>
</evidence>
<dbReference type="Gene3D" id="1.10.10.60">
    <property type="entry name" value="Homeodomain-like"/>
    <property type="match status" value="1"/>
</dbReference>
<evidence type="ECO:0000313" key="11">
    <source>
        <dbReference type="Proteomes" id="UP000030669"/>
    </source>
</evidence>
<dbReference type="SMART" id="SM00401">
    <property type="entry name" value="ZnF_GATA"/>
    <property type="match status" value="1"/>
</dbReference>
<keyword evidence="11" id="KW-1185">Reference proteome</keyword>
<gene>
    <name evidence="10" type="ORF">GLOTRDRAFT_115511</name>
</gene>
<dbReference type="InterPro" id="IPR009057">
    <property type="entry name" value="Homeodomain-like_sf"/>
</dbReference>
<dbReference type="Gene3D" id="3.30.50.10">
    <property type="entry name" value="Erythroid Transcription Factor GATA-1, subunit A"/>
    <property type="match status" value="1"/>
</dbReference>
<dbReference type="CDD" id="cd15497">
    <property type="entry name" value="PHD1_Snt2p_like"/>
    <property type="match status" value="1"/>
</dbReference>
<dbReference type="InterPro" id="IPR013088">
    <property type="entry name" value="Znf_NHR/GATA"/>
</dbReference>
<dbReference type="eggNOG" id="KOG0955">
    <property type="taxonomic scope" value="Eukaryota"/>
</dbReference>
<dbReference type="SUPFAM" id="SSF57716">
    <property type="entry name" value="Glucocorticoid receptor-like (DNA-binding domain)"/>
    <property type="match status" value="1"/>
</dbReference>
<dbReference type="RefSeq" id="XP_007864893.1">
    <property type="nucleotide sequence ID" value="XM_007866702.1"/>
</dbReference>
<dbReference type="SUPFAM" id="SSF57903">
    <property type="entry name" value="FYVE/PHD zinc finger"/>
    <property type="match status" value="2"/>
</dbReference>
<dbReference type="PROSITE" id="PS51293">
    <property type="entry name" value="SANT"/>
    <property type="match status" value="1"/>
</dbReference>
<dbReference type="InterPro" id="IPR013083">
    <property type="entry name" value="Znf_RING/FYVE/PHD"/>
</dbReference>
<evidence type="ECO:0000259" key="8">
    <source>
        <dbReference type="PROSITE" id="PS51293"/>
    </source>
</evidence>
<dbReference type="Pfam" id="PF01426">
    <property type="entry name" value="BAH"/>
    <property type="match status" value="1"/>
</dbReference>
<dbReference type="KEGG" id="gtr:GLOTRDRAFT_115511"/>
<dbReference type="InterPro" id="IPR017884">
    <property type="entry name" value="SANT_dom"/>
</dbReference>
<dbReference type="GO" id="GO:0043565">
    <property type="term" value="F:sequence-specific DNA binding"/>
    <property type="evidence" value="ECO:0007669"/>
    <property type="project" value="InterPro"/>
</dbReference>
<keyword evidence="3" id="KW-0862">Zinc</keyword>
<dbReference type="InterPro" id="IPR043151">
    <property type="entry name" value="BAH_sf"/>
</dbReference>
<dbReference type="PROSITE" id="PS51805">
    <property type="entry name" value="EPHD"/>
    <property type="match status" value="1"/>
</dbReference>
<dbReference type="GO" id="GO:0003682">
    <property type="term" value="F:chromatin binding"/>
    <property type="evidence" value="ECO:0007669"/>
    <property type="project" value="InterPro"/>
</dbReference>
<proteinExistence type="predicted"/>
<protein>
    <recommendedName>
        <fullName evidence="12">BAH-domain-containing protein</fullName>
    </recommendedName>
</protein>
<evidence type="ECO:0008006" key="12">
    <source>
        <dbReference type="Google" id="ProtNLM"/>
    </source>
</evidence>
<dbReference type="PANTHER" id="PTHR47672:SF1">
    <property type="entry name" value="E3 UBIQUITIN-PROTEIN LIGASE SNT2"/>
    <property type="match status" value="1"/>
</dbReference>
<feature type="region of interest" description="Disordered" evidence="5">
    <location>
        <begin position="236"/>
        <end position="277"/>
    </location>
</feature>
<evidence type="ECO:0000259" key="9">
    <source>
        <dbReference type="PROSITE" id="PS51805"/>
    </source>
</evidence>
<dbReference type="Pfam" id="PF13832">
    <property type="entry name" value="zf-HC5HC2H_2"/>
    <property type="match status" value="1"/>
</dbReference>
<dbReference type="PROSITE" id="PS50016">
    <property type="entry name" value="ZF_PHD_2"/>
    <property type="match status" value="1"/>
</dbReference>
<dbReference type="Gene3D" id="2.30.30.490">
    <property type="match status" value="1"/>
</dbReference>
<dbReference type="InterPro" id="IPR029617">
    <property type="entry name" value="Snt2"/>
</dbReference>
<dbReference type="HOGENOM" id="CLU_001514_0_0_1"/>
<feature type="domain" description="PHD-type" evidence="6">
    <location>
        <begin position="179"/>
        <end position="231"/>
    </location>
</feature>
<dbReference type="InterPro" id="IPR001025">
    <property type="entry name" value="BAH_dom"/>
</dbReference>
<accession>S7Q9U8</accession>
<dbReference type="GO" id="GO:0006355">
    <property type="term" value="P:regulation of DNA-templated transcription"/>
    <property type="evidence" value="ECO:0007669"/>
    <property type="project" value="InterPro"/>
</dbReference>
<feature type="domain" description="SANT" evidence="8">
    <location>
        <begin position="428"/>
        <end position="480"/>
    </location>
</feature>
<dbReference type="InterPro" id="IPR034732">
    <property type="entry name" value="EPHD"/>
</dbReference>
<dbReference type="PROSITE" id="PS01359">
    <property type="entry name" value="ZF_PHD_1"/>
    <property type="match status" value="1"/>
</dbReference>
<dbReference type="Proteomes" id="UP000030669">
    <property type="component" value="Unassembled WGS sequence"/>
</dbReference>
<feature type="domain" description="PHD-type" evidence="9">
    <location>
        <begin position="656"/>
        <end position="817"/>
    </location>
</feature>
<dbReference type="SMART" id="SM00249">
    <property type="entry name" value="PHD"/>
    <property type="match status" value="3"/>
</dbReference>
<dbReference type="InterPro" id="IPR001005">
    <property type="entry name" value="SANT/Myb"/>
</dbReference>
<dbReference type="CDD" id="cd15571">
    <property type="entry name" value="ePHD"/>
    <property type="match status" value="1"/>
</dbReference>
<dbReference type="GO" id="GO:0048189">
    <property type="term" value="C:Lid2 complex"/>
    <property type="evidence" value="ECO:0007669"/>
    <property type="project" value="TreeGrafter"/>
</dbReference>
<dbReference type="EMBL" id="KB469300">
    <property type="protein sequence ID" value="EPQ56118.1"/>
    <property type="molecule type" value="Genomic_DNA"/>
</dbReference>
<dbReference type="SUPFAM" id="SSF46689">
    <property type="entry name" value="Homeodomain-like"/>
    <property type="match status" value="1"/>
</dbReference>
<dbReference type="InterPro" id="IPR000679">
    <property type="entry name" value="Znf_GATA"/>
</dbReference>
<evidence type="ECO:0000259" key="6">
    <source>
        <dbReference type="PROSITE" id="PS50016"/>
    </source>
</evidence>
<name>S7Q9U8_GLOTA</name>
<dbReference type="SMART" id="SM00439">
    <property type="entry name" value="BAH"/>
    <property type="match status" value="1"/>
</dbReference>
<feature type="region of interest" description="Disordered" evidence="5">
    <location>
        <begin position="327"/>
        <end position="346"/>
    </location>
</feature>
<sequence>MSAEVPFVILKNGDKVKINDHVYCSPAWSARDGTPYSVARIMEFLPPEGTLKGKAQSNENYARVRLAWYYRPSDVSDRPVADCRLLLAAIYSEVCDISQLRSKCFVIHRNKISDLAGWKKRPDRFYFTRLFDPYIKKEFEVILSTDVRNLPSHIREVLISRYEYVVAEKEIVPDLTDSLRLCATCEEWCPHPETVQCDRCKKFFHMSCVQPPLLAKPSRGYGWTCAPCSRKHEEEVDSHEVVRHITPSQPSKPKSNAPPARGRGRPRKDRAQAEKEENMEIKHYQMWPFRYFGLYTVAEDTLDPEDLIFPRTATRVGAKFQAVVPPLIDRDNPNASTSGPDLEERGGDSTIEVLSIVNEMKEEEVAEMERCKRALTSRSDLQSSVDWLTEVTRRMCEAYLSHRSFSTVNMKSPMRFEKWKKTETRYTDREWNDEEMAAFEEGIHTYGPELRSVRDEVRTRTIAEVVRYYGHWKNAKLREENARIRAGLPAQPEGHHAAAGASSDDEGSVIAQPSKNAYCGACRTRDSSTWWKAPKGLATSSMLCDDCGLNWRKYADLHVRPLRDGSAPPAKIKPPLAERIEKREGTPLNGPTAKRAKVSAFSTPPPPAPPPAAPQLRCLGCQKSGPLGKVLKCKECQFRVHAGSCGALVDPAAVESWVCDLCHNQKALEASLNTDCLLCPRPKRDRKSKAPYPPPDTYLRACKPTEGQGWVHVLCSVFVPETIYSDASRLRLVEGISTIPLHRWSTKCGLCEQSGGAVVRCADCPKEFHISCAWQNGYKFGFEIQPVKSTRRELMTVVNFREETGSMNPIISCKEHANTSKRIIYEICDMNDSGETALQVYCSNYKQVQVAQSHGLLRKAKRLDSILNIRPTEGHVAAKSGPEPHCFKCGTEFAPLFYPFRSDFVCHRCYFQERGADDKPCTVS</sequence>
<dbReference type="InterPro" id="IPR001965">
    <property type="entry name" value="Znf_PHD"/>
</dbReference>
<dbReference type="AlphaFoldDB" id="S7Q9U8"/>
<dbReference type="OrthoDB" id="336088at2759"/>
<dbReference type="InterPro" id="IPR019787">
    <property type="entry name" value="Znf_PHD-finger"/>
</dbReference>
<evidence type="ECO:0000256" key="5">
    <source>
        <dbReference type="SAM" id="MobiDB-lite"/>
    </source>
</evidence>
<dbReference type="Gene3D" id="3.30.40.10">
    <property type="entry name" value="Zinc/RING finger domain, C3HC4 (zinc finger)"/>
    <property type="match status" value="2"/>
</dbReference>
<dbReference type="InterPro" id="IPR019786">
    <property type="entry name" value="Zinc_finger_PHD-type_CS"/>
</dbReference>
<evidence type="ECO:0000256" key="1">
    <source>
        <dbReference type="ARBA" id="ARBA00022723"/>
    </source>
</evidence>
<dbReference type="STRING" id="670483.S7Q9U8"/>
<feature type="region of interest" description="Disordered" evidence="5">
    <location>
        <begin position="584"/>
        <end position="609"/>
    </location>
</feature>
<organism evidence="10 11">
    <name type="scientific">Gloeophyllum trabeum (strain ATCC 11539 / FP-39264 / Madison 617)</name>
    <name type="common">Brown rot fungus</name>
    <dbReference type="NCBI Taxonomy" id="670483"/>
    <lineage>
        <taxon>Eukaryota</taxon>
        <taxon>Fungi</taxon>
        <taxon>Dikarya</taxon>
        <taxon>Basidiomycota</taxon>
        <taxon>Agaricomycotina</taxon>
        <taxon>Agaricomycetes</taxon>
        <taxon>Gloeophyllales</taxon>
        <taxon>Gloeophyllaceae</taxon>
        <taxon>Gloeophyllum</taxon>
    </lineage>
</organism>
<feature type="domain" description="BAH" evidence="7">
    <location>
        <begin position="14"/>
        <end position="142"/>
    </location>
</feature>
<dbReference type="GO" id="GO:0036205">
    <property type="term" value="P:histone catabolic process"/>
    <property type="evidence" value="ECO:0007669"/>
    <property type="project" value="TreeGrafter"/>
</dbReference>
<dbReference type="InterPro" id="IPR011011">
    <property type="entry name" value="Znf_FYVE_PHD"/>
</dbReference>
<keyword evidence="2 4" id="KW-0863">Zinc-finger</keyword>
<dbReference type="PANTHER" id="PTHR47672">
    <property type="entry name" value="E3 UBIQUITIN-PROTEIN LIGASE SNT2"/>
    <property type="match status" value="1"/>
</dbReference>
<reference evidence="10 11" key="1">
    <citation type="journal article" date="2012" name="Science">
        <title>The Paleozoic origin of enzymatic lignin decomposition reconstructed from 31 fungal genomes.</title>
        <authorList>
            <person name="Floudas D."/>
            <person name="Binder M."/>
            <person name="Riley R."/>
            <person name="Barry K."/>
            <person name="Blanchette R.A."/>
            <person name="Henrissat B."/>
            <person name="Martinez A.T."/>
            <person name="Otillar R."/>
            <person name="Spatafora J.W."/>
            <person name="Yadav J.S."/>
            <person name="Aerts A."/>
            <person name="Benoit I."/>
            <person name="Boyd A."/>
            <person name="Carlson A."/>
            <person name="Copeland A."/>
            <person name="Coutinho P.M."/>
            <person name="de Vries R.P."/>
            <person name="Ferreira P."/>
            <person name="Findley K."/>
            <person name="Foster B."/>
            <person name="Gaskell J."/>
            <person name="Glotzer D."/>
            <person name="Gorecki P."/>
            <person name="Heitman J."/>
            <person name="Hesse C."/>
            <person name="Hori C."/>
            <person name="Igarashi K."/>
            <person name="Jurgens J.A."/>
            <person name="Kallen N."/>
            <person name="Kersten P."/>
            <person name="Kohler A."/>
            <person name="Kuees U."/>
            <person name="Kumar T.K.A."/>
            <person name="Kuo A."/>
            <person name="LaButti K."/>
            <person name="Larrondo L.F."/>
            <person name="Lindquist E."/>
            <person name="Ling A."/>
            <person name="Lombard V."/>
            <person name="Lucas S."/>
            <person name="Lundell T."/>
            <person name="Martin R."/>
            <person name="McLaughlin D.J."/>
            <person name="Morgenstern I."/>
            <person name="Morin E."/>
            <person name="Murat C."/>
            <person name="Nagy L.G."/>
            <person name="Nolan M."/>
            <person name="Ohm R.A."/>
            <person name="Patyshakuliyeva A."/>
            <person name="Rokas A."/>
            <person name="Ruiz-Duenas F.J."/>
            <person name="Sabat G."/>
            <person name="Salamov A."/>
            <person name="Samejima M."/>
            <person name="Schmutz J."/>
            <person name="Slot J.C."/>
            <person name="St John F."/>
            <person name="Stenlid J."/>
            <person name="Sun H."/>
            <person name="Sun S."/>
            <person name="Syed K."/>
            <person name="Tsang A."/>
            <person name="Wiebenga A."/>
            <person name="Young D."/>
            <person name="Pisabarro A."/>
            <person name="Eastwood D.C."/>
            <person name="Martin F."/>
            <person name="Cullen D."/>
            <person name="Grigoriev I.V."/>
            <person name="Hibbett D.S."/>
        </authorList>
    </citation>
    <scope>NUCLEOTIDE SEQUENCE [LARGE SCALE GENOMIC DNA]</scope>
    <source>
        <strain evidence="10 11">ATCC 11539</strain>
    </source>
</reference>
<dbReference type="OMA" id="WVMDEPP"/>
<evidence type="ECO:0000256" key="2">
    <source>
        <dbReference type="ARBA" id="ARBA00022771"/>
    </source>
</evidence>
<keyword evidence="1" id="KW-0479">Metal-binding</keyword>
<dbReference type="GO" id="GO:0004842">
    <property type="term" value="F:ubiquitin-protein transferase activity"/>
    <property type="evidence" value="ECO:0007669"/>
    <property type="project" value="TreeGrafter"/>
</dbReference>
<feature type="region of interest" description="Disordered" evidence="5">
    <location>
        <begin position="490"/>
        <end position="509"/>
    </location>
</feature>
<evidence type="ECO:0000259" key="7">
    <source>
        <dbReference type="PROSITE" id="PS51038"/>
    </source>
</evidence>
<dbReference type="GeneID" id="19300051"/>
<dbReference type="PROSITE" id="PS51038">
    <property type="entry name" value="BAH"/>
    <property type="match status" value="1"/>
</dbReference>
<dbReference type="Pfam" id="PF00628">
    <property type="entry name" value="PHD"/>
    <property type="match status" value="1"/>
</dbReference>
<evidence type="ECO:0000256" key="4">
    <source>
        <dbReference type="PROSITE-ProRule" id="PRU00146"/>
    </source>
</evidence>